<dbReference type="HOGENOM" id="CLU_012216_0_0_1"/>
<reference evidence="4 7" key="2">
    <citation type="journal article" date="2014" name="BMC Genomics">
        <title>An improved genome release (version Mt4.0) for the model legume Medicago truncatula.</title>
        <authorList>
            <person name="Tang H."/>
            <person name="Krishnakumar V."/>
            <person name="Bidwell S."/>
            <person name="Rosen B."/>
            <person name="Chan A."/>
            <person name="Zhou S."/>
            <person name="Gentzbittel L."/>
            <person name="Childs K.L."/>
            <person name="Yandell M."/>
            <person name="Gundlach H."/>
            <person name="Mayer K.F."/>
            <person name="Schwartz D.C."/>
            <person name="Town C.D."/>
        </authorList>
    </citation>
    <scope>GENOME REANNOTATION</scope>
    <source>
        <strain evidence="6 7">cv. Jemalong A17</strain>
    </source>
</reference>
<dbReference type="Proteomes" id="UP000265566">
    <property type="component" value="Chromosome 8"/>
</dbReference>
<gene>
    <name evidence="6" type="primary">11409724</name>
    <name evidence="4" type="ordered locus">MTR_8g079280</name>
    <name evidence="5" type="ORF">MtrunA17_Chr8g0374351</name>
</gene>
<dbReference type="PANTHER" id="PTHR36766:SF21">
    <property type="entry name" value="NB-ARC DOMAIN DISEASE RESISTANCE PROTEIN"/>
    <property type="match status" value="1"/>
</dbReference>
<dbReference type="Gene3D" id="3.40.50.300">
    <property type="entry name" value="P-loop containing nucleotide triphosphate hydrolases"/>
    <property type="match status" value="1"/>
</dbReference>
<dbReference type="EMBL" id="PSQE01000008">
    <property type="protein sequence ID" value="RHN42205.1"/>
    <property type="molecule type" value="Genomic_DNA"/>
</dbReference>
<keyword evidence="1" id="KW-0677">Repeat</keyword>
<dbReference type="InterPro" id="IPR036388">
    <property type="entry name" value="WH-like_DNA-bd_sf"/>
</dbReference>
<dbReference type="InterPro" id="IPR002182">
    <property type="entry name" value="NB-ARC"/>
</dbReference>
<feature type="domain" description="NB-ARC" evidence="3">
    <location>
        <begin position="105"/>
        <end position="253"/>
    </location>
</feature>
<dbReference type="Proteomes" id="UP000002051">
    <property type="component" value="Chromosome 8"/>
</dbReference>
<evidence type="ECO:0000259" key="3">
    <source>
        <dbReference type="Pfam" id="PF00931"/>
    </source>
</evidence>
<dbReference type="eggNOG" id="ENOG502QSSA">
    <property type="taxonomic scope" value="Eukaryota"/>
</dbReference>
<name>G7LFN2_MEDTR</name>
<dbReference type="GO" id="GO:0043531">
    <property type="term" value="F:ADP binding"/>
    <property type="evidence" value="ECO:0007669"/>
    <property type="project" value="InterPro"/>
</dbReference>
<dbReference type="OrthoDB" id="2016095at2759"/>
<evidence type="ECO:0000313" key="7">
    <source>
        <dbReference type="Proteomes" id="UP000002051"/>
    </source>
</evidence>
<dbReference type="Gramene" id="rna48619">
    <property type="protein sequence ID" value="RHN42205.1"/>
    <property type="gene ID" value="gene48619"/>
</dbReference>
<dbReference type="PANTHER" id="PTHR36766">
    <property type="entry name" value="PLANT BROAD-SPECTRUM MILDEW RESISTANCE PROTEIN RPW8"/>
    <property type="match status" value="1"/>
</dbReference>
<dbReference type="PRINTS" id="PR00364">
    <property type="entry name" value="DISEASERSIST"/>
</dbReference>
<dbReference type="InterPro" id="IPR042197">
    <property type="entry name" value="Apaf_helical"/>
</dbReference>
<dbReference type="InterPro" id="IPR027417">
    <property type="entry name" value="P-loop_NTPase"/>
</dbReference>
<organism evidence="4 7">
    <name type="scientific">Medicago truncatula</name>
    <name type="common">Barrel medic</name>
    <name type="synonym">Medicago tribuloides</name>
    <dbReference type="NCBI Taxonomy" id="3880"/>
    <lineage>
        <taxon>Eukaryota</taxon>
        <taxon>Viridiplantae</taxon>
        <taxon>Streptophyta</taxon>
        <taxon>Embryophyta</taxon>
        <taxon>Tracheophyta</taxon>
        <taxon>Spermatophyta</taxon>
        <taxon>Magnoliopsida</taxon>
        <taxon>eudicotyledons</taxon>
        <taxon>Gunneridae</taxon>
        <taxon>Pentapetalae</taxon>
        <taxon>rosids</taxon>
        <taxon>fabids</taxon>
        <taxon>Fabales</taxon>
        <taxon>Fabaceae</taxon>
        <taxon>Papilionoideae</taxon>
        <taxon>50 kb inversion clade</taxon>
        <taxon>NPAAA clade</taxon>
        <taxon>Hologalegina</taxon>
        <taxon>IRL clade</taxon>
        <taxon>Trifolieae</taxon>
        <taxon>Medicago</taxon>
    </lineage>
</organism>
<keyword evidence="7" id="KW-1185">Reference proteome</keyword>
<evidence type="ECO:0000256" key="2">
    <source>
        <dbReference type="ARBA" id="ARBA00022821"/>
    </source>
</evidence>
<evidence type="ECO:0000313" key="6">
    <source>
        <dbReference type="EnsemblPlants" id="AET04019"/>
    </source>
</evidence>
<protein>
    <submittedName>
        <fullName evidence="4">NB-ARC domain disease resistance protein</fullName>
    </submittedName>
    <submittedName>
        <fullName evidence="5">Putative P-loop containing nucleoside triphosphate hydrolase, leucine-rich repeat domain, L</fullName>
    </submittedName>
</protein>
<evidence type="ECO:0000256" key="1">
    <source>
        <dbReference type="ARBA" id="ARBA00022737"/>
    </source>
</evidence>
<evidence type="ECO:0000313" key="8">
    <source>
        <dbReference type="Proteomes" id="UP000265566"/>
    </source>
</evidence>
<dbReference type="InterPro" id="IPR032675">
    <property type="entry name" value="LRR_dom_sf"/>
</dbReference>
<dbReference type="Gene3D" id="1.10.10.10">
    <property type="entry name" value="Winged helix-like DNA-binding domain superfamily/Winged helix DNA-binding domain"/>
    <property type="match status" value="1"/>
</dbReference>
<dbReference type="SUPFAM" id="SSF52540">
    <property type="entry name" value="P-loop containing nucleoside triphosphate hydrolases"/>
    <property type="match status" value="1"/>
</dbReference>
<dbReference type="GO" id="GO:0016787">
    <property type="term" value="F:hydrolase activity"/>
    <property type="evidence" value="ECO:0007669"/>
    <property type="project" value="UniProtKB-KW"/>
</dbReference>
<keyword evidence="2" id="KW-0611">Plant defense</keyword>
<sequence>MGHNIELDAISSPQLQQKNLCCSKFFCWFHLCVSGFLHKKNFGSDSHAVAHDKPKTFYEFKEILFFDKKISGYGVSIFKGPFGVPENPEFTVGLDSQLIKPKMELLRDGRSTLLLTGLGGMGKTTLATKLCLDQQVKGKFKENIIFVTFSKTPMLKIMVQRLFEHGGYPVPEYQSDEEAVNGMGNLLRKIEGSPILLVLDDVWPGSEDLVEKFKFQISDYKILVTSRVAFSRFDKTFIVNPLVHEDSVTLFRHYTQLGKNNSKIPDKDLIQKIVENCKGLPLAIKVIATSLTNRSYDLWEKIVKELSQGRSILDSSTELLTRLRKVLDVLEDNAINKECFMDLALFPEDLRIPVSALIDMWAELYKLDDEGIEAMAIINKLDSMNLAKVSIARKNASDTESYYYNSHFIFLHDLLRELGNYQNNQEPIEQRKRLLIDANENTHDRWLMEKQQGTMTRILSNFFKLCVKPKPQQVPARTVSISTDETCASSDWSQVQPAHVEVLILILQTEQYTLPELKEKMSKLRALIVINHGLRPSVLNNFELISSLSNLKRIRLERISVPSFGTMKNLKKLSLYMCNTRLAFEKGSILISDLFPNLEDLSIDYSKDMVALPNGVCDIASLKKLSITNCHKLSSLPQDIGKLMNLELLSLISCTDLVELPDSIGRLLNLRLLDISNCISLSSLPEDFGNLCNLRNLYMSSCTSCELPFSVVNLANLKVICDEETAASWESFQSMISNLTIEVPQVEVNLNWLHAGRS</sequence>
<dbReference type="SUPFAM" id="SSF52058">
    <property type="entry name" value="L domain-like"/>
    <property type="match status" value="1"/>
</dbReference>
<dbReference type="AlphaFoldDB" id="G7LFN2"/>
<dbReference type="EnsemblPlants" id="AET04019">
    <property type="protein sequence ID" value="AET04019"/>
    <property type="gene ID" value="MTR_8g079280"/>
</dbReference>
<dbReference type="ExpressionAtlas" id="G7LFN2">
    <property type="expression patterns" value="differential"/>
</dbReference>
<dbReference type="Gene3D" id="1.10.8.430">
    <property type="entry name" value="Helical domain of apoptotic protease-activating factors"/>
    <property type="match status" value="1"/>
</dbReference>
<reference evidence="6" key="3">
    <citation type="submission" date="2015-04" db="UniProtKB">
        <authorList>
            <consortium name="EnsemblPlants"/>
        </authorList>
    </citation>
    <scope>IDENTIFICATION</scope>
    <source>
        <strain evidence="6">cv. Jemalong A17</strain>
    </source>
</reference>
<dbReference type="PaxDb" id="3880-AET04019"/>
<dbReference type="GO" id="GO:0006952">
    <property type="term" value="P:defense response"/>
    <property type="evidence" value="ECO:0007669"/>
    <property type="project" value="UniProtKB-KW"/>
</dbReference>
<reference evidence="8" key="4">
    <citation type="journal article" date="2018" name="Nat. Plants">
        <title>Whole-genome landscape of Medicago truncatula symbiotic genes.</title>
        <authorList>
            <person name="Pecrix Y."/>
            <person name="Staton S.E."/>
            <person name="Sallet E."/>
            <person name="Lelandais-Briere C."/>
            <person name="Moreau S."/>
            <person name="Carrere S."/>
            <person name="Blein T."/>
            <person name="Jardinaud M.F."/>
            <person name="Latrasse D."/>
            <person name="Zouine M."/>
            <person name="Zahm M."/>
            <person name="Kreplak J."/>
            <person name="Mayjonade B."/>
            <person name="Satge C."/>
            <person name="Perez M."/>
            <person name="Cauet S."/>
            <person name="Marande W."/>
            <person name="Chantry-Darmon C."/>
            <person name="Lopez-Roques C."/>
            <person name="Bouchez O."/>
            <person name="Berard A."/>
            <person name="Debelle F."/>
            <person name="Munos S."/>
            <person name="Bendahmane A."/>
            <person name="Berges H."/>
            <person name="Niebel A."/>
            <person name="Buitink J."/>
            <person name="Frugier F."/>
            <person name="Benhamed M."/>
            <person name="Crespi M."/>
            <person name="Gouzy J."/>
            <person name="Gamas P."/>
        </authorList>
    </citation>
    <scope>NUCLEOTIDE SEQUENCE [LARGE SCALE GENOMIC DNA]</scope>
    <source>
        <strain evidence="8">cv. Jemalong A17</strain>
    </source>
</reference>
<accession>A0A0C3Y426</accession>
<accession>G7LFN2</accession>
<dbReference type="Pfam" id="PF00931">
    <property type="entry name" value="NB-ARC"/>
    <property type="match status" value="1"/>
</dbReference>
<dbReference type="KEGG" id="mtr:11409724"/>
<keyword evidence="5" id="KW-0378">Hydrolase</keyword>
<proteinExistence type="predicted"/>
<reference evidence="5" key="5">
    <citation type="journal article" date="2018" name="Nat. Plants">
        <title>Whole-genome landscape of Medicago truncatula symbiotic genes.</title>
        <authorList>
            <person name="Pecrix Y."/>
            <person name="Gamas P."/>
            <person name="Carrere S."/>
        </authorList>
    </citation>
    <scope>NUCLEOTIDE SEQUENCE</scope>
    <source>
        <tissue evidence="5">Leaves</tissue>
    </source>
</reference>
<evidence type="ECO:0000313" key="4">
    <source>
        <dbReference type="EMBL" id="AET04019.2"/>
    </source>
</evidence>
<dbReference type="EMBL" id="CM001224">
    <property type="protein sequence ID" value="AET04019.2"/>
    <property type="molecule type" value="Genomic_DNA"/>
</dbReference>
<dbReference type="Gene3D" id="3.80.10.10">
    <property type="entry name" value="Ribonuclease Inhibitor"/>
    <property type="match status" value="1"/>
</dbReference>
<reference evidence="4 7" key="1">
    <citation type="journal article" date="2011" name="Nature">
        <title>The Medicago genome provides insight into the evolution of rhizobial symbioses.</title>
        <authorList>
            <person name="Young N.D."/>
            <person name="Debelle F."/>
            <person name="Oldroyd G.E."/>
            <person name="Geurts R."/>
            <person name="Cannon S.B."/>
            <person name="Udvardi M.K."/>
            <person name="Benedito V.A."/>
            <person name="Mayer K.F."/>
            <person name="Gouzy J."/>
            <person name="Schoof H."/>
            <person name="Van de Peer Y."/>
            <person name="Proost S."/>
            <person name="Cook D.R."/>
            <person name="Meyers B.C."/>
            <person name="Spannagl M."/>
            <person name="Cheung F."/>
            <person name="De Mita S."/>
            <person name="Krishnakumar V."/>
            <person name="Gundlach H."/>
            <person name="Zhou S."/>
            <person name="Mudge J."/>
            <person name="Bharti A.K."/>
            <person name="Murray J.D."/>
            <person name="Naoumkina M.A."/>
            <person name="Rosen B."/>
            <person name="Silverstein K.A."/>
            <person name="Tang H."/>
            <person name="Rombauts S."/>
            <person name="Zhao P.X."/>
            <person name="Zhou P."/>
            <person name="Barbe V."/>
            <person name="Bardou P."/>
            <person name="Bechner M."/>
            <person name="Bellec A."/>
            <person name="Berger A."/>
            <person name="Berges H."/>
            <person name="Bidwell S."/>
            <person name="Bisseling T."/>
            <person name="Choisne N."/>
            <person name="Couloux A."/>
            <person name="Denny R."/>
            <person name="Deshpande S."/>
            <person name="Dai X."/>
            <person name="Doyle J.J."/>
            <person name="Dudez A.M."/>
            <person name="Farmer A.D."/>
            <person name="Fouteau S."/>
            <person name="Franken C."/>
            <person name="Gibelin C."/>
            <person name="Gish J."/>
            <person name="Goldstein S."/>
            <person name="Gonzalez A.J."/>
            <person name="Green P.J."/>
            <person name="Hallab A."/>
            <person name="Hartog M."/>
            <person name="Hua A."/>
            <person name="Humphray S.J."/>
            <person name="Jeong D.H."/>
            <person name="Jing Y."/>
            <person name="Jocker A."/>
            <person name="Kenton S.M."/>
            <person name="Kim D.J."/>
            <person name="Klee K."/>
            <person name="Lai H."/>
            <person name="Lang C."/>
            <person name="Lin S."/>
            <person name="Macmil S.L."/>
            <person name="Magdelenat G."/>
            <person name="Matthews L."/>
            <person name="McCorrison J."/>
            <person name="Monaghan E.L."/>
            <person name="Mun J.H."/>
            <person name="Najar F.Z."/>
            <person name="Nicholson C."/>
            <person name="Noirot C."/>
            <person name="O'Bleness M."/>
            <person name="Paule C.R."/>
            <person name="Poulain J."/>
            <person name="Prion F."/>
            <person name="Qin B."/>
            <person name="Qu C."/>
            <person name="Retzel E.F."/>
            <person name="Riddle C."/>
            <person name="Sallet E."/>
            <person name="Samain S."/>
            <person name="Samson N."/>
            <person name="Sanders I."/>
            <person name="Saurat O."/>
            <person name="Scarpelli C."/>
            <person name="Schiex T."/>
            <person name="Segurens B."/>
            <person name="Severin A.J."/>
            <person name="Sherrier D.J."/>
            <person name="Shi R."/>
            <person name="Sims S."/>
            <person name="Singer S.R."/>
            <person name="Sinharoy S."/>
            <person name="Sterck L."/>
            <person name="Viollet A."/>
            <person name="Wang B.B."/>
            <person name="Wang K."/>
            <person name="Wang M."/>
            <person name="Wang X."/>
            <person name="Warfsmann J."/>
            <person name="Weissenbach J."/>
            <person name="White D.D."/>
            <person name="White J.D."/>
            <person name="Wiley G.B."/>
            <person name="Wincker P."/>
            <person name="Xing Y."/>
            <person name="Yang L."/>
            <person name="Yao Z."/>
            <person name="Ying F."/>
            <person name="Zhai J."/>
            <person name="Zhou L."/>
            <person name="Zuber A."/>
            <person name="Denarie J."/>
            <person name="Dixon R.A."/>
            <person name="May G.D."/>
            <person name="Schwartz D.C."/>
            <person name="Rogers J."/>
            <person name="Quetier F."/>
            <person name="Town C.D."/>
            <person name="Roe B.A."/>
        </authorList>
    </citation>
    <scope>NUCLEOTIDE SEQUENCE [LARGE SCALE GENOMIC DNA]</scope>
    <source>
        <strain evidence="4">A17</strain>
        <strain evidence="6 7">cv. Jemalong A17</strain>
    </source>
</reference>
<evidence type="ECO:0000313" key="5">
    <source>
        <dbReference type="EMBL" id="RHN42205.1"/>
    </source>
</evidence>